<dbReference type="AlphaFoldDB" id="A0A5D4H329"/>
<dbReference type="InterPro" id="IPR002931">
    <property type="entry name" value="Transglutaminase-like"/>
</dbReference>
<dbReference type="EMBL" id="VSZS01000052">
    <property type="protein sequence ID" value="TYR35451.1"/>
    <property type="molecule type" value="Genomic_DNA"/>
</dbReference>
<dbReference type="Proteomes" id="UP000323258">
    <property type="component" value="Unassembled WGS sequence"/>
</dbReference>
<evidence type="ECO:0000313" key="2">
    <source>
        <dbReference type="EMBL" id="TYR35451.1"/>
    </source>
</evidence>
<dbReference type="InterPro" id="IPR013589">
    <property type="entry name" value="Bac_transglu_N"/>
</dbReference>
<dbReference type="Gene3D" id="3.10.620.30">
    <property type="match status" value="1"/>
</dbReference>
<name>A0A5D4H329_9HYPH</name>
<reference evidence="2 3" key="1">
    <citation type="submission" date="2019-08" db="EMBL/GenBank/DDBJ databases">
        <authorList>
            <person name="Seo Y.L."/>
        </authorList>
    </citation>
    <scope>NUCLEOTIDE SEQUENCE [LARGE SCALE GENOMIC DNA]</scope>
    <source>
        <strain evidence="2 3">MaA-C15</strain>
    </source>
</reference>
<accession>A0A5D4H329</accession>
<sequence length="285" mass="30795">MKLSIHHTTRYLYARPVILQPHRLTLRPRSSHDMAVLASSIDCSPVAQMDWTQDVFGNLVATAAFTEATDQLVIASQLRVDQSAAAWPVFRTDSAVHSFPFTYSPDDAAALGALCIPDYPDPQGELENWARAFVRGEQTDTLSLLKGLNAGVLGAISYRVREEEGTQAPRETLALGSGSCRDIAALFIDAVRRLGFGARAVSGYLFDPQALAGDPGSTHAWAEIYLPGAGWIAFDPTHRRVGGDNLIPVAVARSNRQIMPVIGGYLGAPDDFSGMDVSVEILVEE</sequence>
<reference evidence="2 3" key="2">
    <citation type="submission" date="2019-09" db="EMBL/GenBank/DDBJ databases">
        <title>Mesorhizobium sp. MaA-C15 isolated from Microcystis aeruginosa.</title>
        <authorList>
            <person name="Jeong S.E."/>
            <person name="Jin H.M."/>
            <person name="Jeon C.O."/>
        </authorList>
    </citation>
    <scope>NUCLEOTIDE SEQUENCE [LARGE SCALE GENOMIC DNA]</scope>
    <source>
        <strain evidence="2 3">MaA-C15</strain>
    </source>
</reference>
<evidence type="ECO:0000259" key="1">
    <source>
        <dbReference type="SMART" id="SM00460"/>
    </source>
</evidence>
<keyword evidence="3" id="KW-1185">Reference proteome</keyword>
<feature type="domain" description="Transglutaminase-like" evidence="1">
    <location>
        <begin position="172"/>
        <end position="238"/>
    </location>
</feature>
<dbReference type="Pfam" id="PF01841">
    <property type="entry name" value="Transglut_core"/>
    <property type="match status" value="1"/>
</dbReference>
<proteinExistence type="predicted"/>
<dbReference type="SUPFAM" id="SSF54001">
    <property type="entry name" value="Cysteine proteinases"/>
    <property type="match status" value="1"/>
</dbReference>
<protein>
    <submittedName>
        <fullName evidence="2">Transglutaminase family protein</fullName>
    </submittedName>
</protein>
<dbReference type="Pfam" id="PF08379">
    <property type="entry name" value="Bact_transglu_N"/>
    <property type="match status" value="1"/>
</dbReference>
<dbReference type="PANTHER" id="PTHR33490:SF1">
    <property type="entry name" value="SLL1233 PROTEIN"/>
    <property type="match status" value="1"/>
</dbReference>
<dbReference type="InterPro" id="IPR038765">
    <property type="entry name" value="Papain-like_cys_pep_sf"/>
</dbReference>
<dbReference type="RefSeq" id="WP_148913073.1">
    <property type="nucleotide sequence ID" value="NZ_VSZS01000052.1"/>
</dbReference>
<dbReference type="PANTHER" id="PTHR33490">
    <property type="entry name" value="BLR5614 PROTEIN-RELATED"/>
    <property type="match status" value="1"/>
</dbReference>
<dbReference type="OrthoDB" id="9804023at2"/>
<organism evidence="2 3">
    <name type="scientific">Neoaquamicrobium microcysteis</name>
    <dbReference type="NCBI Taxonomy" id="2682781"/>
    <lineage>
        <taxon>Bacteria</taxon>
        <taxon>Pseudomonadati</taxon>
        <taxon>Pseudomonadota</taxon>
        <taxon>Alphaproteobacteria</taxon>
        <taxon>Hyphomicrobiales</taxon>
        <taxon>Phyllobacteriaceae</taxon>
        <taxon>Neoaquamicrobium</taxon>
    </lineage>
</organism>
<evidence type="ECO:0000313" key="3">
    <source>
        <dbReference type="Proteomes" id="UP000323258"/>
    </source>
</evidence>
<dbReference type="SMART" id="SM00460">
    <property type="entry name" value="TGc"/>
    <property type="match status" value="1"/>
</dbReference>
<comment type="caution">
    <text evidence="2">The sequence shown here is derived from an EMBL/GenBank/DDBJ whole genome shotgun (WGS) entry which is preliminary data.</text>
</comment>
<gene>
    <name evidence="2" type="ORF">FY036_02220</name>
</gene>